<protein>
    <submittedName>
        <fullName evidence="2">Uncharacterized membrane-anchored protein YjiN (DUF445 family)</fullName>
    </submittedName>
</protein>
<reference evidence="2 3" key="1">
    <citation type="submission" date="2020-08" db="EMBL/GenBank/DDBJ databases">
        <title>Sequencing the genomes of 1000 actinobacteria strains.</title>
        <authorList>
            <person name="Klenk H.-P."/>
        </authorList>
    </citation>
    <scope>NUCLEOTIDE SEQUENCE [LARGE SCALE GENOMIC DNA]</scope>
    <source>
        <strain evidence="2 3">DSM 23974</strain>
    </source>
</reference>
<dbReference type="Pfam" id="PF04286">
    <property type="entry name" value="DUF445"/>
    <property type="match status" value="1"/>
</dbReference>
<dbReference type="AlphaFoldDB" id="A0A7W7GQE5"/>
<evidence type="ECO:0000256" key="1">
    <source>
        <dbReference type="SAM" id="Phobius"/>
    </source>
</evidence>
<keyword evidence="1" id="KW-1133">Transmembrane helix</keyword>
<keyword evidence="1" id="KW-0812">Transmembrane</keyword>
<name>A0A7W7GQE5_9MICC</name>
<accession>A0A7W7GQE5</accession>
<sequence length="427" mass="46806">MAGQRTTPADLSAFSPASTARAAGLRRMKAVATGLLVALAAVFVVAFALQEQHPWLSYVRAAAEGGMVGALADWFAVTALFRHPAGVPVPHTALIPRKKDQLGQALREFVQENFLDSDVAREKVSGLQVAAPAGRWLARRDNAERAAGQVAVAARSALDAADDEVIQALLTQLMQRHMVEPDWSPTLARALEDVVGARHHEKVVDMLVAHTGDWIAEHPEVFVETVRRRSPEWSPEIVDKLLAERLHAEALKYLAGVRTDRSHEARRSIDAWLAELAQRMRTDPVTRGTVERLKRGLFEDERVRGWAGQAWTSLSRSLLASLEDPRSDLHQALVAAIMDLGGRLQHEAPLRERVDGYARAAAAYALAEYGPELTGVIEETVHRWDGEQTARTLELLVGRDLQFIRINGSVVGALAGLTIHTLATLLL</sequence>
<evidence type="ECO:0000313" key="2">
    <source>
        <dbReference type="EMBL" id="MBB4736373.1"/>
    </source>
</evidence>
<proteinExistence type="predicted"/>
<dbReference type="EMBL" id="JACHNA010000001">
    <property type="protein sequence ID" value="MBB4736373.1"/>
    <property type="molecule type" value="Genomic_DNA"/>
</dbReference>
<dbReference type="PANTHER" id="PTHR38442:SF1">
    <property type="entry name" value="INNER MEMBRANE PROTEIN"/>
    <property type="match status" value="1"/>
</dbReference>
<dbReference type="PANTHER" id="PTHR38442">
    <property type="entry name" value="INNER MEMBRANE PROTEIN-RELATED"/>
    <property type="match status" value="1"/>
</dbReference>
<dbReference type="GO" id="GO:0005886">
    <property type="term" value="C:plasma membrane"/>
    <property type="evidence" value="ECO:0007669"/>
    <property type="project" value="TreeGrafter"/>
</dbReference>
<dbReference type="InterPro" id="IPR007383">
    <property type="entry name" value="DUF445"/>
</dbReference>
<comment type="caution">
    <text evidence="2">The sequence shown here is derived from an EMBL/GenBank/DDBJ whole genome shotgun (WGS) entry which is preliminary data.</text>
</comment>
<organism evidence="2 3">
    <name type="scientific">Micrococcus cohnii</name>
    <dbReference type="NCBI Taxonomy" id="993416"/>
    <lineage>
        <taxon>Bacteria</taxon>
        <taxon>Bacillati</taxon>
        <taxon>Actinomycetota</taxon>
        <taxon>Actinomycetes</taxon>
        <taxon>Micrococcales</taxon>
        <taxon>Micrococcaceae</taxon>
        <taxon>Micrococcus</taxon>
    </lineage>
</organism>
<feature type="transmembrane region" description="Helical" evidence="1">
    <location>
        <begin position="30"/>
        <end position="49"/>
    </location>
</feature>
<keyword evidence="3" id="KW-1185">Reference proteome</keyword>
<evidence type="ECO:0000313" key="3">
    <source>
        <dbReference type="Proteomes" id="UP000540191"/>
    </source>
</evidence>
<dbReference type="RefSeq" id="WP_184241976.1">
    <property type="nucleotide sequence ID" value="NZ_JACHNA010000001.1"/>
</dbReference>
<keyword evidence="1" id="KW-0472">Membrane</keyword>
<dbReference type="Proteomes" id="UP000540191">
    <property type="component" value="Unassembled WGS sequence"/>
</dbReference>
<gene>
    <name evidence="2" type="ORF">HDA30_001881</name>
</gene>